<evidence type="ECO:0000256" key="6">
    <source>
        <dbReference type="ARBA" id="ARBA00023033"/>
    </source>
</evidence>
<evidence type="ECO:0000256" key="8">
    <source>
        <dbReference type="RuleBase" id="RU000461"/>
    </source>
</evidence>
<dbReference type="GO" id="GO:0020037">
    <property type="term" value="F:heme binding"/>
    <property type="evidence" value="ECO:0007669"/>
    <property type="project" value="InterPro"/>
</dbReference>
<dbReference type="PRINTS" id="PR00385">
    <property type="entry name" value="P450"/>
</dbReference>
<dbReference type="GO" id="GO:0016705">
    <property type="term" value="F:oxidoreductase activity, acting on paired donors, with incorporation or reduction of molecular oxygen"/>
    <property type="evidence" value="ECO:0007669"/>
    <property type="project" value="InterPro"/>
</dbReference>
<dbReference type="PROSITE" id="PS00086">
    <property type="entry name" value="CYTOCHROME_P450"/>
    <property type="match status" value="1"/>
</dbReference>
<evidence type="ECO:0000256" key="3">
    <source>
        <dbReference type="ARBA" id="ARBA00022723"/>
    </source>
</evidence>
<dbReference type="InterPro" id="IPR001128">
    <property type="entry name" value="Cyt_P450"/>
</dbReference>
<dbReference type="Gene3D" id="1.10.630.10">
    <property type="entry name" value="Cytochrome P450"/>
    <property type="match status" value="1"/>
</dbReference>
<organism evidence="9 10">
    <name type="scientific">Nocardia pulmonis</name>
    <dbReference type="NCBI Taxonomy" id="2951408"/>
    <lineage>
        <taxon>Bacteria</taxon>
        <taxon>Bacillati</taxon>
        <taxon>Actinomycetota</taxon>
        <taxon>Actinomycetes</taxon>
        <taxon>Mycobacteriales</taxon>
        <taxon>Nocardiaceae</taxon>
        <taxon>Nocardia</taxon>
    </lineage>
</organism>
<protein>
    <submittedName>
        <fullName evidence="9">Cytochrome P450</fullName>
    </submittedName>
</protein>
<keyword evidence="3 7" id="KW-0479">Metal-binding</keyword>
<dbReference type="Proteomes" id="UP001139157">
    <property type="component" value="Unassembled WGS sequence"/>
</dbReference>
<comment type="caution">
    <text evidence="9">The sequence shown here is derived from an EMBL/GenBank/DDBJ whole genome shotgun (WGS) entry which is preliminary data.</text>
</comment>
<dbReference type="GO" id="GO:0005506">
    <property type="term" value="F:iron ion binding"/>
    <property type="evidence" value="ECO:0007669"/>
    <property type="project" value="InterPro"/>
</dbReference>
<dbReference type="AlphaFoldDB" id="A0A9X2E916"/>
<gene>
    <name evidence="9" type="ORF">NDR86_23070</name>
</gene>
<dbReference type="InterPro" id="IPR002401">
    <property type="entry name" value="Cyt_P450_E_grp-I"/>
</dbReference>
<evidence type="ECO:0000256" key="4">
    <source>
        <dbReference type="ARBA" id="ARBA00023002"/>
    </source>
</evidence>
<feature type="binding site" description="axial binding residue" evidence="7">
    <location>
        <position position="398"/>
    </location>
    <ligand>
        <name>heme</name>
        <dbReference type="ChEBI" id="CHEBI:30413"/>
    </ligand>
    <ligandPart>
        <name>Fe</name>
        <dbReference type="ChEBI" id="CHEBI:18248"/>
    </ligandPart>
</feature>
<sequence length="458" mass="51182">MTVDDSTLSTAPAPPRSRTVLPLSDAIRFRDDPLAFMTEFGQAYGEVAEFRIGAKPAVLVSGARQIRDVLAAKAGDFDKGDLQRNAVTPVLGRGLLISEGRLHDVQRKMVAPLFAARRLGPHIDRIGGVIARHLDEWESLGRFELIERVHRITHDAIAELLIGGPTGDEDRLAAGVTRVFDWEMKRLFSVAAPPLWLPTPNNRRLRADLADIRGKVRDFIAERRGRGTPDDLVTALLLARDDDGRPMSDEQLVDEVINLWGTSYETNADGQFWAAYSMWRHPEIAERVRAEAEAVCADRPPGIADLARLPYAAQVFKEAVRLYPPSALLLREAVRDTEIGGYRIKRGSLMLLAIFAMHRSPRYYEDPLEFRPERFDPALEKSRDRYAYLPFGAGRHVCLGSSLAVMQGQMFTALLASRGRLEFHVDGPVHPQLLINLRPRGSTVCTYGRRVVTKAVPR</sequence>
<dbReference type="InterPro" id="IPR050196">
    <property type="entry name" value="Cytochrome_P450_Monoox"/>
</dbReference>
<evidence type="ECO:0000256" key="2">
    <source>
        <dbReference type="ARBA" id="ARBA00022617"/>
    </source>
</evidence>
<reference evidence="9" key="1">
    <citation type="submission" date="2022-06" db="EMBL/GenBank/DDBJ databases">
        <title>Novel species in genus nocardia.</title>
        <authorList>
            <person name="Li F."/>
        </authorList>
    </citation>
    <scope>NUCLEOTIDE SEQUENCE</scope>
    <source>
        <strain evidence="9">CDC141</strain>
    </source>
</reference>
<evidence type="ECO:0000256" key="1">
    <source>
        <dbReference type="ARBA" id="ARBA00010617"/>
    </source>
</evidence>
<keyword evidence="5 7" id="KW-0408">Iron</keyword>
<dbReference type="RefSeq" id="WP_251914677.1">
    <property type="nucleotide sequence ID" value="NZ_JAMRXG010000010.1"/>
</dbReference>
<keyword evidence="10" id="KW-1185">Reference proteome</keyword>
<evidence type="ECO:0000313" key="10">
    <source>
        <dbReference type="Proteomes" id="UP001139157"/>
    </source>
</evidence>
<keyword evidence="4 8" id="KW-0560">Oxidoreductase</keyword>
<keyword evidence="6 8" id="KW-0503">Monooxygenase</keyword>
<evidence type="ECO:0000256" key="7">
    <source>
        <dbReference type="PIRSR" id="PIRSR602401-1"/>
    </source>
</evidence>
<dbReference type="PANTHER" id="PTHR24291:SF50">
    <property type="entry name" value="BIFUNCTIONAL ALBAFLAVENONE MONOOXYGENASE_TERPENE SYNTHASE"/>
    <property type="match status" value="1"/>
</dbReference>
<keyword evidence="2 7" id="KW-0349">Heme</keyword>
<comment type="similarity">
    <text evidence="1 8">Belongs to the cytochrome P450 family.</text>
</comment>
<dbReference type="Pfam" id="PF00067">
    <property type="entry name" value="p450"/>
    <property type="match status" value="1"/>
</dbReference>
<evidence type="ECO:0000313" key="9">
    <source>
        <dbReference type="EMBL" id="MCM6776372.1"/>
    </source>
</evidence>
<comment type="cofactor">
    <cofactor evidence="7">
        <name>heme</name>
        <dbReference type="ChEBI" id="CHEBI:30413"/>
    </cofactor>
</comment>
<dbReference type="EMBL" id="JAMRXG010000010">
    <property type="protein sequence ID" value="MCM6776372.1"/>
    <property type="molecule type" value="Genomic_DNA"/>
</dbReference>
<dbReference type="InterPro" id="IPR017972">
    <property type="entry name" value="Cyt_P450_CS"/>
</dbReference>
<dbReference type="PRINTS" id="PR00463">
    <property type="entry name" value="EP450I"/>
</dbReference>
<dbReference type="GO" id="GO:0004497">
    <property type="term" value="F:monooxygenase activity"/>
    <property type="evidence" value="ECO:0007669"/>
    <property type="project" value="UniProtKB-KW"/>
</dbReference>
<proteinExistence type="inferred from homology"/>
<dbReference type="SUPFAM" id="SSF48264">
    <property type="entry name" value="Cytochrome P450"/>
    <property type="match status" value="1"/>
</dbReference>
<dbReference type="PANTHER" id="PTHR24291">
    <property type="entry name" value="CYTOCHROME P450 FAMILY 4"/>
    <property type="match status" value="1"/>
</dbReference>
<evidence type="ECO:0000256" key="5">
    <source>
        <dbReference type="ARBA" id="ARBA00023004"/>
    </source>
</evidence>
<dbReference type="InterPro" id="IPR036396">
    <property type="entry name" value="Cyt_P450_sf"/>
</dbReference>
<name>A0A9X2E916_9NOCA</name>
<accession>A0A9X2E916</accession>